<accession>A0AAV9S585</accession>
<sequence length="110" mass="11783">MCLCRKIHTEFLTSASSTFPAMFMTSPPAVALWQEENKTASQQSELFRLNKCIGNSSSGGRLLFFHGGSTGHVFLAAVFPGVGPVRTGDAAGRAHEAAGYGFCRLPEDFP</sequence>
<protein>
    <submittedName>
        <fullName evidence="1">Uncharacterized protein</fullName>
    </submittedName>
</protein>
<evidence type="ECO:0000313" key="2">
    <source>
        <dbReference type="Proteomes" id="UP001311232"/>
    </source>
</evidence>
<dbReference type="AlphaFoldDB" id="A0AAV9S585"/>
<organism evidence="1 2">
    <name type="scientific">Crenichthys baileyi</name>
    <name type="common">White River springfish</name>
    <dbReference type="NCBI Taxonomy" id="28760"/>
    <lineage>
        <taxon>Eukaryota</taxon>
        <taxon>Metazoa</taxon>
        <taxon>Chordata</taxon>
        <taxon>Craniata</taxon>
        <taxon>Vertebrata</taxon>
        <taxon>Euteleostomi</taxon>
        <taxon>Actinopterygii</taxon>
        <taxon>Neopterygii</taxon>
        <taxon>Teleostei</taxon>
        <taxon>Neoteleostei</taxon>
        <taxon>Acanthomorphata</taxon>
        <taxon>Ovalentaria</taxon>
        <taxon>Atherinomorphae</taxon>
        <taxon>Cyprinodontiformes</taxon>
        <taxon>Goodeidae</taxon>
        <taxon>Crenichthys</taxon>
    </lineage>
</organism>
<proteinExistence type="predicted"/>
<name>A0AAV9S585_9TELE</name>
<dbReference type="Proteomes" id="UP001311232">
    <property type="component" value="Unassembled WGS sequence"/>
</dbReference>
<evidence type="ECO:0000313" key="1">
    <source>
        <dbReference type="EMBL" id="KAK5616475.1"/>
    </source>
</evidence>
<keyword evidence="2" id="KW-1185">Reference proteome</keyword>
<dbReference type="EMBL" id="JAHHUM010000885">
    <property type="protein sequence ID" value="KAK5616475.1"/>
    <property type="molecule type" value="Genomic_DNA"/>
</dbReference>
<reference evidence="1 2" key="1">
    <citation type="submission" date="2021-06" db="EMBL/GenBank/DDBJ databases">
        <authorList>
            <person name="Palmer J.M."/>
        </authorList>
    </citation>
    <scope>NUCLEOTIDE SEQUENCE [LARGE SCALE GENOMIC DNA]</scope>
    <source>
        <strain evidence="1 2">MEX-2019</strain>
        <tissue evidence="1">Muscle</tissue>
    </source>
</reference>
<gene>
    <name evidence="1" type="ORF">CRENBAI_010038</name>
</gene>
<comment type="caution">
    <text evidence="1">The sequence shown here is derived from an EMBL/GenBank/DDBJ whole genome shotgun (WGS) entry which is preliminary data.</text>
</comment>